<dbReference type="InterPro" id="IPR002347">
    <property type="entry name" value="SDR_fam"/>
</dbReference>
<dbReference type="NCBIfam" id="NF004847">
    <property type="entry name" value="PRK06198.1"/>
    <property type="match status" value="1"/>
</dbReference>
<dbReference type="AlphaFoldDB" id="A0A081C268"/>
<proteinExistence type="inferred from homology"/>
<dbReference type="InterPro" id="IPR057326">
    <property type="entry name" value="KR_dom"/>
</dbReference>
<feature type="domain" description="Ketoreductase" evidence="3">
    <location>
        <begin position="9"/>
        <end position="213"/>
    </location>
</feature>
<evidence type="ECO:0000259" key="3">
    <source>
        <dbReference type="SMART" id="SM00822"/>
    </source>
</evidence>
<dbReference type="STRING" id="1499967.U27_05647"/>
<evidence type="ECO:0000313" key="4">
    <source>
        <dbReference type="EMBL" id="GAK58673.1"/>
    </source>
</evidence>
<dbReference type="eggNOG" id="COG1028">
    <property type="taxonomic scope" value="Bacteria"/>
</dbReference>
<evidence type="ECO:0000256" key="2">
    <source>
        <dbReference type="ARBA" id="ARBA00023002"/>
    </source>
</evidence>
<dbReference type="PRINTS" id="PR00080">
    <property type="entry name" value="SDRFAMILY"/>
</dbReference>
<gene>
    <name evidence="4" type="ORF">U27_05647</name>
</gene>
<protein>
    <submittedName>
        <fullName evidence="4">Short chain dehydrogenase</fullName>
    </submittedName>
</protein>
<dbReference type="SUPFAM" id="SSF51735">
    <property type="entry name" value="NAD(P)-binding Rossmann-fold domains"/>
    <property type="match status" value="1"/>
</dbReference>
<keyword evidence="2" id="KW-0560">Oxidoreductase</keyword>
<dbReference type="InterPro" id="IPR020904">
    <property type="entry name" value="Sc_DH/Rdtase_CS"/>
</dbReference>
<dbReference type="Pfam" id="PF13561">
    <property type="entry name" value="adh_short_C2"/>
    <property type="match status" value="1"/>
</dbReference>
<evidence type="ECO:0000313" key="5">
    <source>
        <dbReference type="Proteomes" id="UP000030661"/>
    </source>
</evidence>
<dbReference type="PRINTS" id="PR00081">
    <property type="entry name" value="GDHRDH"/>
</dbReference>
<dbReference type="InterPro" id="IPR036291">
    <property type="entry name" value="NAD(P)-bd_dom_sf"/>
</dbReference>
<organism evidence="4">
    <name type="scientific">Vecturithrix granuli</name>
    <dbReference type="NCBI Taxonomy" id="1499967"/>
    <lineage>
        <taxon>Bacteria</taxon>
        <taxon>Candidatus Moduliflexota</taxon>
        <taxon>Candidatus Vecturitrichia</taxon>
        <taxon>Candidatus Vecturitrichales</taxon>
        <taxon>Candidatus Vecturitrichaceae</taxon>
        <taxon>Candidatus Vecturithrix</taxon>
    </lineage>
</organism>
<dbReference type="Proteomes" id="UP000030661">
    <property type="component" value="Unassembled WGS sequence"/>
</dbReference>
<dbReference type="PROSITE" id="PS00061">
    <property type="entry name" value="ADH_SHORT"/>
    <property type="match status" value="1"/>
</dbReference>
<dbReference type="HOGENOM" id="CLU_010194_1_0_0"/>
<reference evidence="4" key="1">
    <citation type="journal article" date="2015" name="PeerJ">
        <title>First genomic representation of candidate bacterial phylum KSB3 points to enhanced environmental sensing as a trigger of wastewater bulking.</title>
        <authorList>
            <person name="Sekiguchi Y."/>
            <person name="Ohashi A."/>
            <person name="Parks D.H."/>
            <person name="Yamauchi T."/>
            <person name="Tyson G.W."/>
            <person name="Hugenholtz P."/>
        </authorList>
    </citation>
    <scope>NUCLEOTIDE SEQUENCE [LARGE SCALE GENOMIC DNA]</scope>
</reference>
<dbReference type="SMART" id="SM00822">
    <property type="entry name" value="PKS_KR"/>
    <property type="match status" value="1"/>
</dbReference>
<dbReference type="GO" id="GO:0016491">
    <property type="term" value="F:oxidoreductase activity"/>
    <property type="evidence" value="ECO:0007669"/>
    <property type="project" value="UniProtKB-KW"/>
</dbReference>
<name>A0A081C268_VECG1</name>
<dbReference type="PANTHER" id="PTHR43639">
    <property type="entry name" value="OXIDOREDUCTASE, SHORT-CHAIN DEHYDROGENASE/REDUCTASE FAMILY (AFU_ORTHOLOGUE AFUA_5G02870)"/>
    <property type="match status" value="1"/>
</dbReference>
<sequence length="260" mass="28362">MRGELLQGKICIVTGGTQGLGKGIALHLAEEGAEGIVICGRNAQNGENAAKEIRDSGCACEYVQADLTIEADCRNVVHTCDQKFGRINGLVNAAGNTKRGTLDDTTVALWDEIFAINVRAPFILMQETARVMKREQKGGSIVNIISDTCYGGKPYITPYSASKGALATLTKNVAHSLLLNRIRVNGINMGWTATPQEHKNQKYMGQPDNWLEKADAAQPFGRLLRPRDIAYLIAYLLSDRSEMMTGALVDFDQKVMGAWD</sequence>
<keyword evidence="5" id="KW-1185">Reference proteome</keyword>
<dbReference type="Gene3D" id="3.40.50.720">
    <property type="entry name" value="NAD(P)-binding Rossmann-like Domain"/>
    <property type="match status" value="1"/>
</dbReference>
<dbReference type="CDD" id="cd05233">
    <property type="entry name" value="SDR_c"/>
    <property type="match status" value="1"/>
</dbReference>
<evidence type="ECO:0000256" key="1">
    <source>
        <dbReference type="ARBA" id="ARBA00006484"/>
    </source>
</evidence>
<dbReference type="EMBL" id="DF820468">
    <property type="protein sequence ID" value="GAK58673.1"/>
    <property type="molecule type" value="Genomic_DNA"/>
</dbReference>
<dbReference type="PANTHER" id="PTHR43639:SF1">
    <property type="entry name" value="SHORT-CHAIN DEHYDROGENASE_REDUCTASE FAMILY PROTEIN"/>
    <property type="match status" value="1"/>
</dbReference>
<dbReference type="FunFam" id="3.40.50.720:FF:000084">
    <property type="entry name" value="Short-chain dehydrogenase reductase"/>
    <property type="match status" value="1"/>
</dbReference>
<accession>A0A081C268</accession>
<comment type="similarity">
    <text evidence="1">Belongs to the short-chain dehydrogenases/reductases (SDR) family.</text>
</comment>